<sequence length="107" mass="12547">MALPFAFCFSAHTSLFALSVIFILRAAHYHCYCLTICVYRSKSARGYLFFPSFLTALHSFFVMTHRSRSWEVFSSVFFFSCVVFFFVLFCSFCAQSKHKRPNTYTKH</sequence>
<proteinExistence type="predicted"/>
<dbReference type="EMBL" id="HBUE01031001">
    <property type="protein sequence ID" value="CAG6456471.1"/>
    <property type="molecule type" value="Transcribed_RNA"/>
</dbReference>
<dbReference type="EMBL" id="HBUE01264545">
    <property type="protein sequence ID" value="CAG6560781.1"/>
    <property type="molecule type" value="Transcribed_RNA"/>
</dbReference>
<keyword evidence="1" id="KW-1133">Transmembrane helix</keyword>
<dbReference type="EMBL" id="HBUE01264543">
    <property type="protein sequence ID" value="CAG6560779.1"/>
    <property type="molecule type" value="Transcribed_RNA"/>
</dbReference>
<feature type="transmembrane region" description="Helical" evidence="1">
    <location>
        <begin position="76"/>
        <end position="94"/>
    </location>
</feature>
<name>A0A8D8AG42_CULPI</name>
<dbReference type="EMBL" id="HBUE01159408">
    <property type="protein sequence ID" value="CAG6509401.1"/>
    <property type="molecule type" value="Transcribed_RNA"/>
</dbReference>
<keyword evidence="1" id="KW-0812">Transmembrane</keyword>
<protein>
    <submittedName>
        <fullName evidence="2">(northern house mosquito) hypothetical protein</fullName>
    </submittedName>
</protein>
<accession>A0A8D8AG42</accession>
<feature type="transmembrane region" description="Helical" evidence="1">
    <location>
        <begin position="46"/>
        <end position="64"/>
    </location>
</feature>
<evidence type="ECO:0000256" key="1">
    <source>
        <dbReference type="SAM" id="Phobius"/>
    </source>
</evidence>
<keyword evidence="1" id="KW-0472">Membrane</keyword>
<reference evidence="2" key="1">
    <citation type="submission" date="2021-05" db="EMBL/GenBank/DDBJ databases">
        <authorList>
            <person name="Alioto T."/>
            <person name="Alioto T."/>
            <person name="Gomez Garrido J."/>
        </authorList>
    </citation>
    <scope>NUCLEOTIDE SEQUENCE</scope>
</reference>
<evidence type="ECO:0000313" key="2">
    <source>
        <dbReference type="EMBL" id="CAG6456473.1"/>
    </source>
</evidence>
<dbReference type="EMBL" id="HBUE01159406">
    <property type="protein sequence ID" value="CAG6509399.1"/>
    <property type="molecule type" value="Transcribed_RNA"/>
</dbReference>
<organism evidence="2">
    <name type="scientific">Culex pipiens</name>
    <name type="common">House mosquito</name>
    <dbReference type="NCBI Taxonomy" id="7175"/>
    <lineage>
        <taxon>Eukaryota</taxon>
        <taxon>Metazoa</taxon>
        <taxon>Ecdysozoa</taxon>
        <taxon>Arthropoda</taxon>
        <taxon>Hexapoda</taxon>
        <taxon>Insecta</taxon>
        <taxon>Pterygota</taxon>
        <taxon>Neoptera</taxon>
        <taxon>Endopterygota</taxon>
        <taxon>Diptera</taxon>
        <taxon>Nematocera</taxon>
        <taxon>Culicoidea</taxon>
        <taxon>Culicidae</taxon>
        <taxon>Culicinae</taxon>
        <taxon>Culicini</taxon>
        <taxon>Culex</taxon>
        <taxon>Culex</taxon>
    </lineage>
</organism>
<dbReference type="AlphaFoldDB" id="A0A8D8AG42"/>
<dbReference type="EMBL" id="HBUE01031003">
    <property type="protein sequence ID" value="CAG6456473.1"/>
    <property type="molecule type" value="Transcribed_RNA"/>
</dbReference>